<proteinExistence type="predicted"/>
<protein>
    <submittedName>
        <fullName evidence="4">Fibrous sheath CABYR-binding protein-like</fullName>
    </submittedName>
</protein>
<dbReference type="AlphaFoldDB" id="A0A183BC77"/>
<keyword evidence="3" id="KW-1185">Reference proteome</keyword>
<dbReference type="EMBL" id="UZAN01066012">
    <property type="protein sequence ID" value="VDP94085.1"/>
    <property type="molecule type" value="Genomic_DNA"/>
</dbReference>
<reference evidence="2 3" key="2">
    <citation type="submission" date="2018-11" db="EMBL/GenBank/DDBJ databases">
        <authorList>
            <consortium name="Pathogen Informatics"/>
        </authorList>
    </citation>
    <scope>NUCLEOTIDE SEQUENCE [LARGE SCALE GENOMIC DNA]</scope>
    <source>
        <strain evidence="2 3">Egypt</strain>
    </source>
</reference>
<evidence type="ECO:0000313" key="4">
    <source>
        <dbReference type="WBParaSite" id="ECPE_0001685501-mRNA-1"/>
    </source>
</evidence>
<evidence type="ECO:0000313" key="3">
    <source>
        <dbReference type="Proteomes" id="UP000272942"/>
    </source>
</evidence>
<name>A0A183BC77_9TREM</name>
<dbReference type="WBParaSite" id="ECPE_0001685501-mRNA-1">
    <property type="protein sequence ID" value="ECPE_0001685501-mRNA-1"/>
    <property type="gene ID" value="ECPE_0001685501"/>
</dbReference>
<feature type="compositionally biased region" description="Acidic residues" evidence="1">
    <location>
        <begin position="65"/>
        <end position="74"/>
    </location>
</feature>
<organism evidence="4">
    <name type="scientific">Echinostoma caproni</name>
    <dbReference type="NCBI Taxonomy" id="27848"/>
    <lineage>
        <taxon>Eukaryota</taxon>
        <taxon>Metazoa</taxon>
        <taxon>Spiralia</taxon>
        <taxon>Lophotrochozoa</taxon>
        <taxon>Platyhelminthes</taxon>
        <taxon>Trematoda</taxon>
        <taxon>Digenea</taxon>
        <taxon>Plagiorchiida</taxon>
        <taxon>Echinostomata</taxon>
        <taxon>Echinostomatoidea</taxon>
        <taxon>Echinostomatidae</taxon>
        <taxon>Echinostoma</taxon>
    </lineage>
</organism>
<feature type="compositionally biased region" description="Acidic residues" evidence="1">
    <location>
        <begin position="82"/>
        <end position="94"/>
    </location>
</feature>
<reference evidence="4" key="1">
    <citation type="submission" date="2016-06" db="UniProtKB">
        <authorList>
            <consortium name="WormBaseParasite"/>
        </authorList>
    </citation>
    <scope>IDENTIFICATION</scope>
</reference>
<sequence>MCCLGIKPDEIKSSDTNEGTKAFEGAPAEQTESTGNKVDDQEPVDDTQGAESQLENLQTTTTTDAEPDSAEETADPTAIDNLMEDEQDEPETEE</sequence>
<evidence type="ECO:0000313" key="2">
    <source>
        <dbReference type="EMBL" id="VDP94085.1"/>
    </source>
</evidence>
<feature type="compositionally biased region" description="Polar residues" evidence="1">
    <location>
        <begin position="49"/>
        <end position="64"/>
    </location>
</feature>
<evidence type="ECO:0000256" key="1">
    <source>
        <dbReference type="SAM" id="MobiDB-lite"/>
    </source>
</evidence>
<gene>
    <name evidence="2" type="ORF">ECPE_LOCUS16812</name>
</gene>
<feature type="region of interest" description="Disordered" evidence="1">
    <location>
        <begin position="1"/>
        <end position="94"/>
    </location>
</feature>
<dbReference type="Proteomes" id="UP000272942">
    <property type="component" value="Unassembled WGS sequence"/>
</dbReference>
<accession>A0A183BC77</accession>